<dbReference type="NCBIfam" id="TIGR00187">
    <property type="entry name" value="ribE"/>
    <property type="match status" value="1"/>
</dbReference>
<dbReference type="Pfam" id="PF00677">
    <property type="entry name" value="Lum_binding"/>
    <property type="match status" value="2"/>
</dbReference>
<evidence type="ECO:0000256" key="4">
    <source>
        <dbReference type="ARBA" id="ARBA00012827"/>
    </source>
</evidence>
<dbReference type="PIRSF" id="PIRSF000498">
    <property type="entry name" value="Riboflavin_syn_A"/>
    <property type="match status" value="1"/>
</dbReference>
<feature type="repeat" description="Lumazine-binding" evidence="10">
    <location>
        <begin position="96"/>
        <end position="202"/>
    </location>
</feature>
<evidence type="ECO:0000259" key="11">
    <source>
        <dbReference type="PROSITE" id="PS51177"/>
    </source>
</evidence>
<reference evidence="13" key="1">
    <citation type="journal article" date="2019" name="Int. J. Syst. Evol. Microbiol.">
        <title>The Global Catalogue of Microorganisms (GCM) 10K type strain sequencing project: providing services to taxonomists for standard genome sequencing and annotation.</title>
        <authorList>
            <consortium name="The Broad Institute Genomics Platform"/>
            <consortium name="The Broad Institute Genome Sequencing Center for Infectious Disease"/>
            <person name="Wu L."/>
            <person name="Ma J."/>
        </authorList>
    </citation>
    <scope>NUCLEOTIDE SEQUENCE [LARGE SCALE GENOMIC DNA]</scope>
    <source>
        <strain evidence="13">CGMCC 1.18439</strain>
    </source>
</reference>
<keyword evidence="8" id="KW-0677">Repeat</keyword>
<dbReference type="RefSeq" id="WP_189641640.1">
    <property type="nucleotide sequence ID" value="NZ_BNAL01000001.1"/>
</dbReference>
<dbReference type="InterPro" id="IPR026017">
    <property type="entry name" value="Lumazine-bd_dom"/>
</dbReference>
<evidence type="ECO:0000256" key="5">
    <source>
        <dbReference type="ARBA" id="ARBA00013950"/>
    </source>
</evidence>
<evidence type="ECO:0000256" key="3">
    <source>
        <dbReference type="ARBA" id="ARBA00004887"/>
    </source>
</evidence>
<keyword evidence="13" id="KW-1185">Reference proteome</keyword>
<dbReference type="EMBL" id="BNAL01000001">
    <property type="protein sequence ID" value="GHF92478.1"/>
    <property type="molecule type" value="Genomic_DNA"/>
</dbReference>
<dbReference type="PROSITE" id="PS51177">
    <property type="entry name" value="LUMAZINE_BIND"/>
    <property type="match status" value="2"/>
</dbReference>
<keyword evidence="6" id="KW-0686">Riboflavin biosynthesis</keyword>
<evidence type="ECO:0000313" key="13">
    <source>
        <dbReference type="Proteomes" id="UP000632154"/>
    </source>
</evidence>
<dbReference type="NCBIfam" id="NF006767">
    <property type="entry name" value="PRK09289.1"/>
    <property type="match status" value="1"/>
</dbReference>
<dbReference type="PANTHER" id="PTHR21098">
    <property type="entry name" value="RIBOFLAVIN SYNTHASE ALPHA CHAIN"/>
    <property type="match status" value="1"/>
</dbReference>
<evidence type="ECO:0000313" key="12">
    <source>
        <dbReference type="EMBL" id="GHF92478.1"/>
    </source>
</evidence>
<comment type="catalytic activity">
    <reaction evidence="1">
        <text>2 6,7-dimethyl-8-(1-D-ribityl)lumazine + H(+) = 5-amino-6-(D-ribitylamino)uracil + riboflavin</text>
        <dbReference type="Rhea" id="RHEA:20772"/>
        <dbReference type="ChEBI" id="CHEBI:15378"/>
        <dbReference type="ChEBI" id="CHEBI:15934"/>
        <dbReference type="ChEBI" id="CHEBI:57986"/>
        <dbReference type="ChEBI" id="CHEBI:58201"/>
        <dbReference type="EC" id="2.5.1.9"/>
    </reaction>
</comment>
<dbReference type="EC" id="2.5.1.9" evidence="4 9"/>
<evidence type="ECO:0000256" key="10">
    <source>
        <dbReference type="PROSITE-ProRule" id="PRU00524"/>
    </source>
</evidence>
<dbReference type="InterPro" id="IPR023366">
    <property type="entry name" value="ATP_synth_asu-like_sf"/>
</dbReference>
<evidence type="ECO:0000256" key="7">
    <source>
        <dbReference type="ARBA" id="ARBA00022679"/>
    </source>
</evidence>
<comment type="caution">
    <text evidence="12">The sequence shown here is derived from an EMBL/GenBank/DDBJ whole genome shotgun (WGS) entry which is preliminary data.</text>
</comment>
<evidence type="ECO:0000256" key="6">
    <source>
        <dbReference type="ARBA" id="ARBA00022619"/>
    </source>
</evidence>
<dbReference type="PANTHER" id="PTHR21098:SF12">
    <property type="entry name" value="RIBOFLAVIN SYNTHASE"/>
    <property type="match status" value="1"/>
</dbReference>
<evidence type="ECO:0000256" key="9">
    <source>
        <dbReference type="NCBIfam" id="TIGR00187"/>
    </source>
</evidence>
<feature type="repeat" description="Lumazine-binding" evidence="10">
    <location>
        <begin position="1"/>
        <end position="95"/>
    </location>
</feature>
<dbReference type="Gene3D" id="2.40.30.20">
    <property type="match status" value="2"/>
</dbReference>
<organism evidence="12 13">
    <name type="scientific">Deinococcus piscis</name>
    <dbReference type="NCBI Taxonomy" id="394230"/>
    <lineage>
        <taxon>Bacteria</taxon>
        <taxon>Thermotogati</taxon>
        <taxon>Deinococcota</taxon>
        <taxon>Deinococci</taxon>
        <taxon>Deinococcales</taxon>
        <taxon>Deinococcaceae</taxon>
        <taxon>Deinococcus</taxon>
    </lineage>
</organism>
<protein>
    <recommendedName>
        <fullName evidence="5 9">Riboflavin synthase</fullName>
        <ecNumber evidence="4 9">2.5.1.9</ecNumber>
    </recommendedName>
</protein>
<dbReference type="CDD" id="cd00402">
    <property type="entry name" value="Riboflavin_synthase_like"/>
    <property type="match status" value="1"/>
</dbReference>
<evidence type="ECO:0000256" key="1">
    <source>
        <dbReference type="ARBA" id="ARBA00000968"/>
    </source>
</evidence>
<dbReference type="Proteomes" id="UP000632154">
    <property type="component" value="Unassembled WGS sequence"/>
</dbReference>
<comment type="pathway">
    <text evidence="3">Cofactor biosynthesis; riboflavin biosynthesis; riboflavin from 2-hydroxy-3-oxobutyl phosphate and 5-amino-6-(D-ribitylamino)uracil: step 2/2.</text>
</comment>
<proteinExistence type="predicted"/>
<sequence>MFTGIITQVGRVAHSEQKNSGVSLRIAPAELWPDLELGESIACNGTCLTVTGWDDRTFGVDLSQETLAKTAPHWNAGDPLNLERAMRASDRFGGHVVSGHVDGVGEIVSVSPEDGAYVMVVRAPEFLAPYLMPKGSITVDGVSLTIVDSGGPAGSLPELAENEFTLWLVPHTLEVTTLHTWAPGRPVNLEADQMAKYLDRLLAFREQRRSVAPAPSPSTLQENL</sequence>
<accession>A0ABQ3JW51</accession>
<comment type="function">
    <text evidence="2">Catalyzes the dismutation of two molecules of 6,7-dimethyl-8-ribityllumazine, resulting in the formation of riboflavin and 5-amino-6-(D-ribitylamino)uracil.</text>
</comment>
<feature type="domain" description="Lumazine-binding" evidence="11">
    <location>
        <begin position="96"/>
        <end position="202"/>
    </location>
</feature>
<gene>
    <name evidence="12" type="ORF">GCM10017783_00290</name>
</gene>
<name>A0ABQ3JW51_9DEIO</name>
<evidence type="ECO:0000256" key="2">
    <source>
        <dbReference type="ARBA" id="ARBA00002803"/>
    </source>
</evidence>
<dbReference type="InterPro" id="IPR001783">
    <property type="entry name" value="Lumazine-bd"/>
</dbReference>
<feature type="domain" description="Lumazine-binding" evidence="11">
    <location>
        <begin position="1"/>
        <end position="95"/>
    </location>
</feature>
<keyword evidence="7" id="KW-0808">Transferase</keyword>
<evidence type="ECO:0000256" key="8">
    <source>
        <dbReference type="ARBA" id="ARBA00022737"/>
    </source>
</evidence>
<dbReference type="InterPro" id="IPR017938">
    <property type="entry name" value="Riboflavin_synthase-like_b-brl"/>
</dbReference>
<dbReference type="SUPFAM" id="SSF63380">
    <property type="entry name" value="Riboflavin synthase domain-like"/>
    <property type="match status" value="2"/>
</dbReference>